<gene>
    <name evidence="3" type="ORF">ESZ48_12035</name>
</gene>
<dbReference type="RefSeq" id="WP_129017733.1">
    <property type="nucleotide sequence ID" value="NZ_SDDZ01000006.1"/>
</dbReference>
<protein>
    <submittedName>
        <fullName evidence="3">DUF2232 domain-containing protein</fullName>
    </submittedName>
</protein>
<dbReference type="OrthoDB" id="1454744at2"/>
<feature type="transmembrane region" description="Helical" evidence="2">
    <location>
        <begin position="30"/>
        <end position="46"/>
    </location>
</feature>
<dbReference type="AlphaFoldDB" id="A0A4Q0XG75"/>
<feature type="transmembrane region" description="Helical" evidence="2">
    <location>
        <begin position="58"/>
        <end position="76"/>
    </location>
</feature>
<proteinExistence type="predicted"/>
<feature type="compositionally biased region" description="Basic and acidic residues" evidence="1">
    <location>
        <begin position="125"/>
        <end position="136"/>
    </location>
</feature>
<keyword evidence="2" id="KW-0812">Transmembrane</keyword>
<comment type="caution">
    <text evidence="3">The sequence shown here is derived from an EMBL/GenBank/DDBJ whole genome shotgun (WGS) entry which is preliminary data.</text>
</comment>
<evidence type="ECO:0000313" key="3">
    <source>
        <dbReference type="EMBL" id="RXJ49723.1"/>
    </source>
</evidence>
<dbReference type="EMBL" id="SDDZ01000006">
    <property type="protein sequence ID" value="RXJ49723.1"/>
    <property type="molecule type" value="Genomic_DNA"/>
</dbReference>
<keyword evidence="2" id="KW-0472">Membrane</keyword>
<name>A0A4Q0XG75_9FLAO</name>
<keyword evidence="2" id="KW-1133">Transmembrane helix</keyword>
<feature type="compositionally biased region" description="Acidic residues" evidence="1">
    <location>
        <begin position="112"/>
        <end position="124"/>
    </location>
</feature>
<evidence type="ECO:0000256" key="2">
    <source>
        <dbReference type="SAM" id="Phobius"/>
    </source>
</evidence>
<evidence type="ECO:0000256" key="1">
    <source>
        <dbReference type="SAM" id="MobiDB-lite"/>
    </source>
</evidence>
<keyword evidence="4" id="KW-1185">Reference proteome</keyword>
<feature type="region of interest" description="Disordered" evidence="1">
    <location>
        <begin position="112"/>
        <end position="136"/>
    </location>
</feature>
<reference evidence="3 4" key="1">
    <citation type="submission" date="2019-01" db="EMBL/GenBank/DDBJ databases">
        <title>Genome sequence of the Antarctic species Gelidibacter gilvus ACAM 158(T).</title>
        <authorList>
            <person name="Bowman J.P."/>
        </authorList>
    </citation>
    <scope>NUCLEOTIDE SEQUENCE [LARGE SCALE GENOMIC DNA]</scope>
    <source>
        <strain evidence="3 4">IC158</strain>
    </source>
</reference>
<evidence type="ECO:0000313" key="4">
    <source>
        <dbReference type="Proteomes" id="UP000289792"/>
    </source>
</evidence>
<accession>A0A4Q0XG75</accession>
<organism evidence="3 4">
    <name type="scientific">Gelidibacter gilvus</name>
    <dbReference type="NCBI Taxonomy" id="59602"/>
    <lineage>
        <taxon>Bacteria</taxon>
        <taxon>Pseudomonadati</taxon>
        <taxon>Bacteroidota</taxon>
        <taxon>Flavobacteriia</taxon>
        <taxon>Flavobacteriales</taxon>
        <taxon>Flavobacteriaceae</taxon>
        <taxon>Gelidibacter</taxon>
    </lineage>
</organism>
<sequence>MRKLLIVLGLIAAVLAMILAVTPLSQIAYLPAVAALVFGFVAFYISKRKQAPKKTIQLIFLLTIISLVLTTYKSIFNTAEVGNLEELEIKQEASVEDSKEILEGLDLDEIDMDPEASEQDLLETEESRDWEVLEEQ</sequence>
<dbReference type="Proteomes" id="UP000289792">
    <property type="component" value="Unassembled WGS sequence"/>
</dbReference>